<organism evidence="2">
    <name type="scientific">Lutzomyia longipalpis</name>
    <name type="common">Sand fly</name>
    <dbReference type="NCBI Taxonomy" id="7200"/>
    <lineage>
        <taxon>Eukaryota</taxon>
        <taxon>Metazoa</taxon>
        <taxon>Ecdysozoa</taxon>
        <taxon>Arthropoda</taxon>
        <taxon>Hexapoda</taxon>
        <taxon>Insecta</taxon>
        <taxon>Pterygota</taxon>
        <taxon>Neoptera</taxon>
        <taxon>Endopterygota</taxon>
        <taxon>Diptera</taxon>
        <taxon>Nematocera</taxon>
        <taxon>Psychodoidea</taxon>
        <taxon>Psychodidae</taxon>
        <taxon>Lutzomyia</taxon>
        <taxon>Lutzomyia</taxon>
    </lineage>
</organism>
<evidence type="ECO:0000313" key="2">
    <source>
        <dbReference type="EMBL" id="MBC1173184.1"/>
    </source>
</evidence>
<protein>
    <submittedName>
        <fullName evidence="2">Putative secreted protein</fullName>
    </submittedName>
</protein>
<proteinExistence type="predicted"/>
<keyword evidence="1" id="KW-0732">Signal</keyword>
<name>A0A7G3AMK5_LUTLO</name>
<feature type="signal peptide" evidence="1">
    <location>
        <begin position="1"/>
        <end position="19"/>
    </location>
</feature>
<dbReference type="AlphaFoldDB" id="A0A7G3AMK5"/>
<reference evidence="2" key="1">
    <citation type="journal article" date="2020" name="BMC">
        <title>Leishmania infection induces a limited differential gene expression in the sand fly midgut.</title>
        <authorList>
            <person name="Coutinho-Abreu I.V."/>
            <person name="Serafim T.D."/>
            <person name="Meneses C."/>
            <person name="Kamhawi S."/>
            <person name="Oliveira F."/>
            <person name="Valenzuela J.G."/>
        </authorList>
    </citation>
    <scope>NUCLEOTIDE SEQUENCE</scope>
    <source>
        <strain evidence="2">Jacobina</strain>
        <tissue evidence="2">Midgut</tissue>
    </source>
</reference>
<feature type="chain" id="PRO_5028925395" evidence="1">
    <location>
        <begin position="20"/>
        <end position="81"/>
    </location>
</feature>
<accession>A0A7G3AMK5</accession>
<dbReference type="EMBL" id="GITU01004481">
    <property type="protein sequence ID" value="MBC1173184.1"/>
    <property type="molecule type" value="Transcribed_RNA"/>
</dbReference>
<evidence type="ECO:0000256" key="1">
    <source>
        <dbReference type="SAM" id="SignalP"/>
    </source>
</evidence>
<sequence length="81" mass="9224">MKSLAFMLIFGASWMPTKRAEFSVKIKKGTNGFGAHPIAMVSMGITNDDFERQYICDFHVLCIKCSCFFFTQQIGFLIFPI</sequence>